<protein>
    <submittedName>
        <fullName evidence="9">Hsp70 protein</fullName>
    </submittedName>
</protein>
<evidence type="ECO:0000256" key="3">
    <source>
        <dbReference type="ARBA" id="ARBA00022840"/>
    </source>
</evidence>
<keyword evidence="4" id="KW-0346">Stress response</keyword>
<dbReference type="AlphaFoldDB" id="A0A3N1GDX6"/>
<keyword evidence="8" id="KW-0472">Membrane</keyword>
<name>A0A3N1GDX6_9ACTN</name>
<dbReference type="SUPFAM" id="SSF53067">
    <property type="entry name" value="Actin-like ATPase domain"/>
    <property type="match status" value="2"/>
</dbReference>
<dbReference type="EMBL" id="RJKL01000001">
    <property type="protein sequence ID" value="ROP28512.1"/>
    <property type="molecule type" value="Genomic_DNA"/>
</dbReference>
<comment type="caution">
    <text evidence="9">The sequence shown here is derived from an EMBL/GenBank/DDBJ whole genome shotgun (WGS) entry which is preliminary data.</text>
</comment>
<keyword evidence="5" id="KW-0143">Chaperone</keyword>
<keyword evidence="2 6" id="KW-0547">Nucleotide-binding</keyword>
<dbReference type="InterPro" id="IPR043129">
    <property type="entry name" value="ATPase_NBD"/>
</dbReference>
<gene>
    <name evidence="9" type="ORF">EDD30_1276</name>
</gene>
<keyword evidence="8" id="KW-1133">Transmembrane helix</keyword>
<reference evidence="9 10" key="1">
    <citation type="submission" date="2018-11" db="EMBL/GenBank/DDBJ databases">
        <title>Sequencing the genomes of 1000 actinobacteria strains.</title>
        <authorList>
            <person name="Klenk H.-P."/>
        </authorList>
    </citation>
    <scope>NUCLEOTIDE SEQUENCE [LARGE SCALE GENOMIC DNA]</scope>
    <source>
        <strain evidence="9 10">DSM 43634</strain>
    </source>
</reference>
<dbReference type="Pfam" id="PF00012">
    <property type="entry name" value="HSP70"/>
    <property type="match status" value="2"/>
</dbReference>
<evidence type="ECO:0000256" key="8">
    <source>
        <dbReference type="SAM" id="Phobius"/>
    </source>
</evidence>
<dbReference type="PROSITE" id="PS01036">
    <property type="entry name" value="HSP70_3"/>
    <property type="match status" value="1"/>
</dbReference>
<feature type="region of interest" description="Disordered" evidence="7">
    <location>
        <begin position="480"/>
        <end position="522"/>
    </location>
</feature>
<feature type="transmembrane region" description="Helical" evidence="8">
    <location>
        <begin position="527"/>
        <end position="549"/>
    </location>
</feature>
<evidence type="ECO:0000256" key="1">
    <source>
        <dbReference type="ARBA" id="ARBA00007381"/>
    </source>
</evidence>
<comment type="similarity">
    <text evidence="1 6">Belongs to the heat shock protein 70 family.</text>
</comment>
<evidence type="ECO:0000256" key="2">
    <source>
        <dbReference type="ARBA" id="ARBA00022741"/>
    </source>
</evidence>
<dbReference type="Proteomes" id="UP000271683">
    <property type="component" value="Unassembled WGS sequence"/>
</dbReference>
<evidence type="ECO:0000256" key="7">
    <source>
        <dbReference type="SAM" id="MobiDB-lite"/>
    </source>
</evidence>
<evidence type="ECO:0000313" key="10">
    <source>
        <dbReference type="Proteomes" id="UP000271683"/>
    </source>
</evidence>
<dbReference type="OrthoDB" id="9766019at2"/>
<evidence type="ECO:0000256" key="6">
    <source>
        <dbReference type="RuleBase" id="RU003322"/>
    </source>
</evidence>
<keyword evidence="3 6" id="KW-0067">ATP-binding</keyword>
<sequence length="714" mass="73868">MYALGIDLGTTFTAAAIWRDGRAETVSLGDRSAAIPSVVLLRQDETFLTGDAAHRRGLSEPQRVAREFKRRMGDTTPILLGGVPQSAEALMSRLLRWVVDEVARREGGLPTAICVSHPANWGPYKMDLFRQAIRMADLDLPVTYTTEPEAAAVNYTQQQRVEQGTVVAVYDLGGGTFDAAVLRKTATGFEVMGQPEGIERLGGTDFDAAVFHHVRTALDGKLEELDEDDPAVINAVARLRDECVQAKEALSSDTDTTIPVLLPDVSTEIRLTRAEFEAMVRPALHGSVEALQRALRSADCTPEQVHSVLLVGGSSRMPIVAQLVGSELGRPVVADAHPKHSVALGAAWLAGGTLAKPASAAGVASLAVSPPQQATPATPPVVATPATPPVGAATATPPVVASATPPAGVAPATPPVGAAAATPPVVASATPPAGVAPATAPAVPAASAGAPVRVSFHGEPVIPNPAPPVNPAPLPTTTVVGNAGVPAPSAGPVGRPARTTTYTSTTAVPAADSTAAASKPPAKRGRVALVAVGVALVVLLGGGAATWALMSGKRAEAGSDKRAEAGSDKRAVAASDKPAVPADEQCTNEIKRNLRWVCLTSAKVADGKFTVAYDAGFNGTPPAIKGGFHLHLYGSDGTNPPDKIMGEQAADDQQGFWYVEDQQPSVLSTRDQRFVRAIGDSPKVCARIAEYHHGLVTDSRGTYKTGNCVPIKWS</sequence>
<feature type="region of interest" description="Disordered" evidence="7">
    <location>
        <begin position="556"/>
        <end position="577"/>
    </location>
</feature>
<evidence type="ECO:0000256" key="5">
    <source>
        <dbReference type="ARBA" id="ARBA00023186"/>
    </source>
</evidence>
<feature type="compositionally biased region" description="Basic and acidic residues" evidence="7">
    <location>
        <begin position="556"/>
        <end position="571"/>
    </location>
</feature>
<dbReference type="GO" id="GO:0140662">
    <property type="term" value="F:ATP-dependent protein folding chaperone"/>
    <property type="evidence" value="ECO:0007669"/>
    <property type="project" value="InterPro"/>
</dbReference>
<evidence type="ECO:0000256" key="4">
    <source>
        <dbReference type="ARBA" id="ARBA00023016"/>
    </source>
</evidence>
<dbReference type="InterPro" id="IPR013126">
    <property type="entry name" value="Hsp_70_fam"/>
</dbReference>
<dbReference type="InterPro" id="IPR018181">
    <property type="entry name" value="Heat_shock_70_CS"/>
</dbReference>
<dbReference type="Gene3D" id="3.30.420.40">
    <property type="match status" value="2"/>
</dbReference>
<evidence type="ECO:0000313" key="9">
    <source>
        <dbReference type="EMBL" id="ROP28512.1"/>
    </source>
</evidence>
<dbReference type="RefSeq" id="WP_123678111.1">
    <property type="nucleotide sequence ID" value="NZ_RJKL01000001.1"/>
</dbReference>
<keyword evidence="8" id="KW-0812">Transmembrane</keyword>
<proteinExistence type="inferred from homology"/>
<dbReference type="GO" id="GO:0005524">
    <property type="term" value="F:ATP binding"/>
    <property type="evidence" value="ECO:0007669"/>
    <property type="project" value="UniProtKB-KW"/>
</dbReference>
<dbReference type="Gene3D" id="3.90.640.10">
    <property type="entry name" value="Actin, Chain A, domain 4"/>
    <property type="match status" value="1"/>
</dbReference>
<feature type="compositionally biased region" description="Low complexity" evidence="7">
    <location>
        <begin position="499"/>
        <end position="520"/>
    </location>
</feature>
<feature type="region of interest" description="Disordered" evidence="7">
    <location>
        <begin position="370"/>
        <end position="389"/>
    </location>
</feature>
<accession>A0A3N1GDX6</accession>
<organism evidence="9 10">
    <name type="scientific">Couchioplanes caeruleus</name>
    <dbReference type="NCBI Taxonomy" id="56438"/>
    <lineage>
        <taxon>Bacteria</taxon>
        <taxon>Bacillati</taxon>
        <taxon>Actinomycetota</taxon>
        <taxon>Actinomycetes</taxon>
        <taxon>Micromonosporales</taxon>
        <taxon>Micromonosporaceae</taxon>
        <taxon>Couchioplanes</taxon>
    </lineage>
</organism>
<dbReference type="PRINTS" id="PR00301">
    <property type="entry name" value="HEATSHOCK70"/>
</dbReference>
<dbReference type="PANTHER" id="PTHR19375">
    <property type="entry name" value="HEAT SHOCK PROTEIN 70KDA"/>
    <property type="match status" value="1"/>
</dbReference>